<protein>
    <submittedName>
        <fullName evidence="7">Uncharacterized protein</fullName>
    </submittedName>
</protein>
<dbReference type="PANTHER" id="PTHR48022">
    <property type="entry name" value="PLASTIDIC GLUCOSE TRANSPORTER 4"/>
    <property type="match status" value="1"/>
</dbReference>
<keyword evidence="3 6" id="KW-1133">Transmembrane helix</keyword>
<accession>A0A9P7GPR7</accession>
<comment type="subcellular location">
    <subcellularLocation>
        <location evidence="1">Membrane</location>
        <topology evidence="1">Multi-pass membrane protein</topology>
    </subcellularLocation>
</comment>
<organism evidence="7 8">
    <name type="scientific">Sphagnurus paluster</name>
    <dbReference type="NCBI Taxonomy" id="117069"/>
    <lineage>
        <taxon>Eukaryota</taxon>
        <taxon>Fungi</taxon>
        <taxon>Dikarya</taxon>
        <taxon>Basidiomycota</taxon>
        <taxon>Agaricomycotina</taxon>
        <taxon>Agaricomycetes</taxon>
        <taxon>Agaricomycetidae</taxon>
        <taxon>Agaricales</taxon>
        <taxon>Tricholomatineae</taxon>
        <taxon>Lyophyllaceae</taxon>
        <taxon>Sphagnurus</taxon>
    </lineage>
</organism>
<dbReference type="AlphaFoldDB" id="A0A9P7GPR7"/>
<dbReference type="InterPro" id="IPR036259">
    <property type="entry name" value="MFS_trans_sf"/>
</dbReference>
<name>A0A9P7GPR7_9AGAR</name>
<dbReference type="GO" id="GO:0016020">
    <property type="term" value="C:membrane"/>
    <property type="evidence" value="ECO:0007669"/>
    <property type="project" value="UniProtKB-SubCell"/>
</dbReference>
<reference evidence="7" key="2">
    <citation type="submission" date="2021-10" db="EMBL/GenBank/DDBJ databases">
        <title>Phylogenomics reveals ancestral predisposition of the termite-cultivated fungus Termitomyces towards a domesticated lifestyle.</title>
        <authorList>
            <person name="Auxier B."/>
            <person name="Grum-Grzhimaylo A."/>
            <person name="Cardenas M.E."/>
            <person name="Lodge J.D."/>
            <person name="Laessoe T."/>
            <person name="Pedersen O."/>
            <person name="Smith M.E."/>
            <person name="Kuyper T.W."/>
            <person name="Franco-Molano E.A."/>
            <person name="Baroni T.J."/>
            <person name="Aanen D.K."/>
        </authorList>
    </citation>
    <scope>NUCLEOTIDE SEQUENCE</scope>
    <source>
        <strain evidence="7">D49</strain>
    </source>
</reference>
<evidence type="ECO:0000256" key="5">
    <source>
        <dbReference type="SAM" id="MobiDB-lite"/>
    </source>
</evidence>
<feature type="compositionally biased region" description="Polar residues" evidence="5">
    <location>
        <begin position="7"/>
        <end position="26"/>
    </location>
</feature>
<dbReference type="Gene3D" id="1.20.1250.20">
    <property type="entry name" value="MFS general substrate transporter like domains"/>
    <property type="match status" value="1"/>
</dbReference>
<dbReference type="InterPro" id="IPR005828">
    <property type="entry name" value="MFS_sugar_transport-like"/>
</dbReference>
<evidence type="ECO:0000313" key="8">
    <source>
        <dbReference type="Proteomes" id="UP000717328"/>
    </source>
</evidence>
<proteinExistence type="predicted"/>
<dbReference type="Pfam" id="PF00083">
    <property type="entry name" value="Sugar_tr"/>
    <property type="match status" value="1"/>
</dbReference>
<dbReference type="SUPFAM" id="SSF103473">
    <property type="entry name" value="MFS general substrate transporter"/>
    <property type="match status" value="1"/>
</dbReference>
<evidence type="ECO:0000256" key="1">
    <source>
        <dbReference type="ARBA" id="ARBA00004141"/>
    </source>
</evidence>
<evidence type="ECO:0000256" key="3">
    <source>
        <dbReference type="ARBA" id="ARBA00022989"/>
    </source>
</evidence>
<feature type="region of interest" description="Disordered" evidence="5">
    <location>
        <begin position="1"/>
        <end position="26"/>
    </location>
</feature>
<reference evidence="7" key="1">
    <citation type="submission" date="2021-02" db="EMBL/GenBank/DDBJ databases">
        <authorList>
            <person name="Nieuwenhuis M."/>
            <person name="Van De Peppel L.J.J."/>
        </authorList>
    </citation>
    <scope>NUCLEOTIDE SEQUENCE</scope>
    <source>
        <strain evidence="7">D49</strain>
    </source>
</reference>
<dbReference type="Proteomes" id="UP000717328">
    <property type="component" value="Unassembled WGS sequence"/>
</dbReference>
<keyword evidence="2 6" id="KW-0812">Transmembrane</keyword>
<keyword evidence="8" id="KW-1185">Reference proteome</keyword>
<sequence length="213" mass="22617">MRLLQQWGGQNSVGADTTSRRSSLPSGTKSLLATGIYGVLKFIATAFFAFFVESLCRRLSLIISSFGVVTLIFIIGVILKTHPSVASKAEQEINPPPTNKAMAAMLCICMLPLDGVGTAAVGVSLGYLPARTRLYGLALASASQWLWSTSLPLLYPCSSLTSQSNPQMITNLGYQSFLMFGTINVAANIARREKENERGVGGAEGKDSSSMGG</sequence>
<evidence type="ECO:0000256" key="6">
    <source>
        <dbReference type="SAM" id="Phobius"/>
    </source>
</evidence>
<feature type="transmembrane region" description="Helical" evidence="6">
    <location>
        <begin position="59"/>
        <end position="81"/>
    </location>
</feature>
<dbReference type="EMBL" id="JABCKI010000068">
    <property type="protein sequence ID" value="KAG5653195.1"/>
    <property type="molecule type" value="Genomic_DNA"/>
</dbReference>
<feature type="region of interest" description="Disordered" evidence="5">
    <location>
        <begin position="194"/>
        <end position="213"/>
    </location>
</feature>
<feature type="transmembrane region" description="Helical" evidence="6">
    <location>
        <begin position="31"/>
        <end position="52"/>
    </location>
</feature>
<dbReference type="InterPro" id="IPR050360">
    <property type="entry name" value="MFS_Sugar_Transporters"/>
</dbReference>
<comment type="caution">
    <text evidence="7">The sequence shown here is derived from an EMBL/GenBank/DDBJ whole genome shotgun (WGS) entry which is preliminary data.</text>
</comment>
<dbReference type="OrthoDB" id="508119at2759"/>
<evidence type="ECO:0000256" key="2">
    <source>
        <dbReference type="ARBA" id="ARBA00022692"/>
    </source>
</evidence>
<gene>
    <name evidence="7" type="ORF">H0H81_001823</name>
</gene>
<dbReference type="GO" id="GO:0005351">
    <property type="term" value="F:carbohydrate:proton symporter activity"/>
    <property type="evidence" value="ECO:0007669"/>
    <property type="project" value="TreeGrafter"/>
</dbReference>
<dbReference type="PANTHER" id="PTHR48022:SF23">
    <property type="entry name" value="MAJOR FACILITATOR SUPERFAMILY (MFS) PROFILE DOMAIN-CONTAINING PROTEIN"/>
    <property type="match status" value="1"/>
</dbReference>
<evidence type="ECO:0000256" key="4">
    <source>
        <dbReference type="ARBA" id="ARBA00023136"/>
    </source>
</evidence>
<keyword evidence="4 6" id="KW-0472">Membrane</keyword>
<evidence type="ECO:0000313" key="7">
    <source>
        <dbReference type="EMBL" id="KAG5653195.1"/>
    </source>
</evidence>
<feature type="transmembrane region" description="Helical" evidence="6">
    <location>
        <begin position="101"/>
        <end position="127"/>
    </location>
</feature>